<feature type="transmembrane region" description="Helical" evidence="7">
    <location>
        <begin position="52"/>
        <end position="70"/>
    </location>
</feature>
<gene>
    <name evidence="9" type="ORF">ECPE_LOCUS16693</name>
</gene>
<keyword evidence="3 7" id="KW-0812">Transmembrane</keyword>
<comment type="similarity">
    <text evidence="7">Belongs to the DHHC palmitoyltransferase family.</text>
</comment>
<comment type="domain">
    <text evidence="7">The DHHC domain is required for palmitoyltransferase activity.</text>
</comment>
<dbReference type="Proteomes" id="UP000272942">
    <property type="component" value="Unassembled WGS sequence"/>
</dbReference>
<sequence length="251" mass="29112">MTTSEWFILAKKCVLLFLFDPLLNCFAFYLGGKRNFGRALVVVVTCTNMQSAFNHWILFLVCFHYACAILKHAGRVPVPLPPNLPALSICTRCIRPRPIRAHHCSVCGECILRMDHHCPWIANCVGLRSHRHFYLVLWFMSLGGLYMLTVGRWEFNVHVTEFELSKPLSNKWCSFSVFSLVNTMYFFIRESLFVTNNGIVFYFGFSALLSAMLIKLWDTFCKRFSLSDCSDRFKAYYRLPNAFHSLTCYIS</sequence>
<dbReference type="PANTHER" id="PTHR12246">
    <property type="entry name" value="PALMITOYLTRANSFERASE ZDHHC16"/>
    <property type="match status" value="1"/>
</dbReference>
<evidence type="ECO:0000259" key="8">
    <source>
        <dbReference type="Pfam" id="PF01529"/>
    </source>
</evidence>
<feature type="domain" description="Palmitoyltransferase DHHC" evidence="8">
    <location>
        <begin position="88"/>
        <end position="188"/>
    </location>
</feature>
<name>A0A3P8J1C2_9TREM</name>
<dbReference type="EMBL" id="UZAN01065457">
    <property type="protein sequence ID" value="VDP93965.1"/>
    <property type="molecule type" value="Genomic_DNA"/>
</dbReference>
<dbReference type="OrthoDB" id="331948at2759"/>
<evidence type="ECO:0000313" key="10">
    <source>
        <dbReference type="Proteomes" id="UP000272942"/>
    </source>
</evidence>
<feature type="transmembrane region" description="Helical" evidence="7">
    <location>
        <begin position="133"/>
        <end position="149"/>
    </location>
</feature>
<organism evidence="9 10">
    <name type="scientific">Echinostoma caproni</name>
    <dbReference type="NCBI Taxonomy" id="27848"/>
    <lineage>
        <taxon>Eukaryota</taxon>
        <taxon>Metazoa</taxon>
        <taxon>Spiralia</taxon>
        <taxon>Lophotrochozoa</taxon>
        <taxon>Platyhelminthes</taxon>
        <taxon>Trematoda</taxon>
        <taxon>Digenea</taxon>
        <taxon>Plagiorchiida</taxon>
        <taxon>Echinostomata</taxon>
        <taxon>Echinostomatoidea</taxon>
        <taxon>Echinostomatidae</taxon>
        <taxon>Echinostoma</taxon>
    </lineage>
</organism>
<evidence type="ECO:0000256" key="1">
    <source>
        <dbReference type="ARBA" id="ARBA00004141"/>
    </source>
</evidence>
<keyword evidence="6 7" id="KW-0012">Acyltransferase</keyword>
<feature type="transmembrane region" description="Helical" evidence="7">
    <location>
        <begin position="12"/>
        <end position="32"/>
    </location>
</feature>
<comment type="subcellular location">
    <subcellularLocation>
        <location evidence="1">Membrane</location>
        <topology evidence="1">Multi-pass membrane protein</topology>
    </subcellularLocation>
</comment>
<dbReference type="InterPro" id="IPR001594">
    <property type="entry name" value="Palmitoyltrfase_DHHC"/>
</dbReference>
<reference evidence="9 10" key="1">
    <citation type="submission" date="2018-11" db="EMBL/GenBank/DDBJ databases">
        <authorList>
            <consortium name="Pathogen Informatics"/>
        </authorList>
    </citation>
    <scope>NUCLEOTIDE SEQUENCE [LARGE SCALE GENOMIC DNA]</scope>
    <source>
        <strain evidence="9 10">Egypt</strain>
    </source>
</reference>
<dbReference type="PROSITE" id="PS50216">
    <property type="entry name" value="DHHC"/>
    <property type="match status" value="1"/>
</dbReference>
<dbReference type="AlphaFoldDB" id="A0A3P8J1C2"/>
<dbReference type="Pfam" id="PF01529">
    <property type="entry name" value="DHHC"/>
    <property type="match status" value="1"/>
</dbReference>
<dbReference type="GO" id="GO:0016020">
    <property type="term" value="C:membrane"/>
    <property type="evidence" value="ECO:0007669"/>
    <property type="project" value="UniProtKB-SubCell"/>
</dbReference>
<keyword evidence="5 7" id="KW-0472">Membrane</keyword>
<evidence type="ECO:0000256" key="2">
    <source>
        <dbReference type="ARBA" id="ARBA00022679"/>
    </source>
</evidence>
<evidence type="ECO:0000256" key="6">
    <source>
        <dbReference type="ARBA" id="ARBA00023315"/>
    </source>
</evidence>
<evidence type="ECO:0000256" key="5">
    <source>
        <dbReference type="ARBA" id="ARBA00023136"/>
    </source>
</evidence>
<evidence type="ECO:0000256" key="4">
    <source>
        <dbReference type="ARBA" id="ARBA00022989"/>
    </source>
</evidence>
<proteinExistence type="inferred from homology"/>
<dbReference type="EC" id="2.3.1.225" evidence="7"/>
<keyword evidence="2 7" id="KW-0808">Transferase</keyword>
<keyword evidence="4 7" id="KW-1133">Transmembrane helix</keyword>
<evidence type="ECO:0000256" key="7">
    <source>
        <dbReference type="RuleBase" id="RU079119"/>
    </source>
</evidence>
<protein>
    <recommendedName>
        <fullName evidence="7">Palmitoyltransferase</fullName>
        <ecNumber evidence="7">2.3.1.225</ecNumber>
    </recommendedName>
</protein>
<dbReference type="InterPro" id="IPR039859">
    <property type="entry name" value="PFA4/ZDH16/20/ERF2-like"/>
</dbReference>
<comment type="catalytic activity">
    <reaction evidence="7">
        <text>L-cysteinyl-[protein] + hexadecanoyl-CoA = S-hexadecanoyl-L-cysteinyl-[protein] + CoA</text>
        <dbReference type="Rhea" id="RHEA:36683"/>
        <dbReference type="Rhea" id="RHEA-COMP:10131"/>
        <dbReference type="Rhea" id="RHEA-COMP:11032"/>
        <dbReference type="ChEBI" id="CHEBI:29950"/>
        <dbReference type="ChEBI" id="CHEBI:57287"/>
        <dbReference type="ChEBI" id="CHEBI:57379"/>
        <dbReference type="ChEBI" id="CHEBI:74151"/>
        <dbReference type="EC" id="2.3.1.225"/>
    </reaction>
</comment>
<keyword evidence="10" id="KW-1185">Reference proteome</keyword>
<evidence type="ECO:0000313" key="9">
    <source>
        <dbReference type="EMBL" id="VDP93965.1"/>
    </source>
</evidence>
<feature type="transmembrane region" description="Helical" evidence="7">
    <location>
        <begin position="199"/>
        <end position="217"/>
    </location>
</feature>
<evidence type="ECO:0000256" key="3">
    <source>
        <dbReference type="ARBA" id="ARBA00022692"/>
    </source>
</evidence>
<accession>A0A3P8J1C2</accession>
<dbReference type="GO" id="GO:0019706">
    <property type="term" value="F:protein-cysteine S-palmitoyltransferase activity"/>
    <property type="evidence" value="ECO:0007669"/>
    <property type="project" value="UniProtKB-EC"/>
</dbReference>